<dbReference type="EMBL" id="CP021023">
    <property type="protein sequence ID" value="ARN57548.1"/>
    <property type="molecule type" value="Genomic_DNA"/>
</dbReference>
<feature type="transmembrane region" description="Helical" evidence="1">
    <location>
        <begin position="264"/>
        <end position="284"/>
    </location>
</feature>
<organism evidence="2 3">
    <name type="scientific">Sedimentisphaera salicampi</name>
    <dbReference type="NCBI Taxonomy" id="1941349"/>
    <lineage>
        <taxon>Bacteria</taxon>
        <taxon>Pseudomonadati</taxon>
        <taxon>Planctomycetota</taxon>
        <taxon>Phycisphaerae</taxon>
        <taxon>Sedimentisphaerales</taxon>
        <taxon>Sedimentisphaeraceae</taxon>
        <taxon>Sedimentisphaera</taxon>
    </lineage>
</organism>
<keyword evidence="1" id="KW-0812">Transmembrane</keyword>
<protein>
    <recommendedName>
        <fullName evidence="4">Fimbrial assembly protein (PilN)</fullName>
    </recommendedName>
</protein>
<accession>A0A1W6LP41</accession>
<gene>
    <name evidence="2" type="ORF">STSP1_01959</name>
</gene>
<dbReference type="RefSeq" id="WP_085756183.1">
    <property type="nucleotide sequence ID" value="NZ_CP021023.1"/>
</dbReference>
<dbReference type="Gene3D" id="3.30.420.40">
    <property type="match status" value="1"/>
</dbReference>
<evidence type="ECO:0000313" key="2">
    <source>
        <dbReference type="EMBL" id="ARN57548.1"/>
    </source>
</evidence>
<evidence type="ECO:0000313" key="3">
    <source>
        <dbReference type="Proteomes" id="UP000193334"/>
    </source>
</evidence>
<dbReference type="Proteomes" id="UP000193334">
    <property type="component" value="Chromosome"/>
</dbReference>
<evidence type="ECO:0008006" key="4">
    <source>
        <dbReference type="Google" id="ProtNLM"/>
    </source>
</evidence>
<reference evidence="3" key="1">
    <citation type="submission" date="2017-04" db="EMBL/GenBank/DDBJ databases">
        <title>Comparative genomics and description of representatives of a novel lineage of planctomycetes thriving in anoxic sediments.</title>
        <authorList>
            <person name="Spring S."/>
            <person name="Bunk B."/>
            <person name="Sproer C."/>
        </authorList>
    </citation>
    <scope>NUCLEOTIDE SEQUENCE [LARGE SCALE GENOMIC DNA]</scope>
    <source>
        <strain evidence="3">ST-PulAB-D4</strain>
    </source>
</reference>
<proteinExistence type="predicted"/>
<evidence type="ECO:0000256" key="1">
    <source>
        <dbReference type="SAM" id="Phobius"/>
    </source>
</evidence>
<dbReference type="Gene3D" id="3.30.1490.300">
    <property type="match status" value="1"/>
</dbReference>
<keyword evidence="1" id="KW-0472">Membrane</keyword>
<dbReference type="STRING" id="1941349.STSP1_01959"/>
<dbReference type="KEGG" id="pbp:STSP1_01959"/>
<keyword evidence="3" id="KW-1185">Reference proteome</keyword>
<sequence length="415" mass="45191">MKNNRKILGIVFTSKAVSVCEVHRRRTHFEETGFAQFELHNKLSDEAGRFREFLKNEGFSASQAVLSLSSRHIMASRFDVPGNLQQAQLAGAARLKIESSLDIPFEQIEADYIASEGALNVFVITKAALKERLDFLRSAGLTPVAAGCIASVLQPEEQGLSVFPVTGGFELACRTGSALSDVDFISSENAGDDPESAVRSYVQAQKLKGSLPEESPVNMPEKPSETMDQQAARIGAEQYLSSAFKIDFLAGRLQPENGKVSRPLILKAGLAVAAVLILAGVFAYDTWSRFKDMKASQTRLSEISQQAEEAEKIIGRVQFARGWFDNEPVRLDMLKELTDAFPAEGSVWVNSIASDSALGQVVTGRAESENAVNKTIDRIKDGSGMKSVKTLYIRKSGKGSGIFEFAVSFDFEEAG</sequence>
<dbReference type="AlphaFoldDB" id="A0A1W6LP41"/>
<keyword evidence="1" id="KW-1133">Transmembrane helix</keyword>
<name>A0A1W6LP41_9BACT</name>